<name>A0A5E4MGN7_9HEMI</name>
<keyword evidence="4" id="KW-1185">Reference proteome</keyword>
<dbReference type="Pfam" id="PF12762">
    <property type="entry name" value="DDE_Tnp_IS1595"/>
    <property type="match status" value="1"/>
</dbReference>
<feature type="domain" description="ISXO2-like transposase" evidence="2">
    <location>
        <begin position="165"/>
        <end position="342"/>
    </location>
</feature>
<protein>
    <submittedName>
        <fullName evidence="3">ISXO2-like transposase domain</fullName>
    </submittedName>
</protein>
<dbReference type="PANTHER" id="PTHR47163">
    <property type="entry name" value="DDE_TNP_IS1595 DOMAIN-CONTAINING PROTEIN"/>
    <property type="match status" value="1"/>
</dbReference>
<organism evidence="3 4">
    <name type="scientific">Cinara cedri</name>
    <dbReference type="NCBI Taxonomy" id="506608"/>
    <lineage>
        <taxon>Eukaryota</taxon>
        <taxon>Metazoa</taxon>
        <taxon>Ecdysozoa</taxon>
        <taxon>Arthropoda</taxon>
        <taxon>Hexapoda</taxon>
        <taxon>Insecta</taxon>
        <taxon>Pterygota</taxon>
        <taxon>Neoptera</taxon>
        <taxon>Paraneoptera</taxon>
        <taxon>Hemiptera</taxon>
        <taxon>Sternorrhyncha</taxon>
        <taxon>Aphidomorpha</taxon>
        <taxon>Aphidoidea</taxon>
        <taxon>Aphididae</taxon>
        <taxon>Lachninae</taxon>
        <taxon>Cinara</taxon>
    </lineage>
</organism>
<dbReference type="SMART" id="SM01126">
    <property type="entry name" value="DDE_Tnp_IS1595"/>
    <property type="match status" value="1"/>
</dbReference>
<evidence type="ECO:0000313" key="3">
    <source>
        <dbReference type="EMBL" id="VVC31445.1"/>
    </source>
</evidence>
<dbReference type="PANTHER" id="PTHR47163:SF2">
    <property type="entry name" value="SI:DKEY-17M8.2"/>
    <property type="match status" value="1"/>
</dbReference>
<dbReference type="EMBL" id="CABPRJ010000949">
    <property type="protein sequence ID" value="VVC31445.1"/>
    <property type="molecule type" value="Genomic_DNA"/>
</dbReference>
<dbReference type="OrthoDB" id="6611384at2759"/>
<dbReference type="InterPro" id="IPR053164">
    <property type="entry name" value="IS1016-like_transposase"/>
</dbReference>
<evidence type="ECO:0000256" key="1">
    <source>
        <dbReference type="SAM" id="MobiDB-lite"/>
    </source>
</evidence>
<proteinExistence type="predicted"/>
<reference evidence="3 4" key="1">
    <citation type="submission" date="2019-08" db="EMBL/GenBank/DDBJ databases">
        <authorList>
            <person name="Alioto T."/>
            <person name="Alioto T."/>
            <person name="Gomez Garrido J."/>
        </authorList>
    </citation>
    <scope>NUCLEOTIDE SEQUENCE [LARGE SCALE GENOMIC DNA]</scope>
</reference>
<accession>A0A5E4MGN7</accession>
<gene>
    <name evidence="3" type="ORF">CINCED_3A014956</name>
</gene>
<dbReference type="InterPro" id="IPR024445">
    <property type="entry name" value="Tnp_ISXO2-like"/>
</dbReference>
<feature type="region of interest" description="Disordered" evidence="1">
    <location>
        <begin position="202"/>
        <end position="237"/>
    </location>
</feature>
<evidence type="ECO:0000313" key="4">
    <source>
        <dbReference type="Proteomes" id="UP000325440"/>
    </source>
</evidence>
<dbReference type="AlphaFoldDB" id="A0A5E4MGN7"/>
<sequence length="385" mass="44752">MSSDKSTIKYLYENIIQDQIMCVEYLRQNNLLPTKDVNNIVCSKVNDDGIKCGGQLCEKETTRTNEKIKHISQSTYEKIVSCSRQECQASQSIQSRSKFFTYTDLNEKFQSNLSLTNIMELIWFWAQRIPVESVVQLTARSEQSIRDWYNLCTDVTVDQYYKRQKMGGPSRIVQINGFLYQRTHSYDRGNYDPDINAYVENSEDDTASSDNGENTNSNSDGNTDEDSENKAPLENNQQRFETPRLRLGPWIFGLCCVLDSNIECRFFIVQNMDKQTLLPIIKREVEIGTTIYSEQCLAYSTLNDHGFIHETVNHSLDMFEPNTGAHIETIKPLLKRINIKYNIKIRKGNPLIHRKLQEEWWRSCHPSPSQIFEEFLADLMATYEM</sequence>
<feature type="compositionally biased region" description="Polar residues" evidence="1">
    <location>
        <begin position="208"/>
        <end position="221"/>
    </location>
</feature>
<dbReference type="Proteomes" id="UP000325440">
    <property type="component" value="Unassembled WGS sequence"/>
</dbReference>
<evidence type="ECO:0000259" key="2">
    <source>
        <dbReference type="SMART" id="SM01126"/>
    </source>
</evidence>